<comment type="caution">
    <text evidence="1">The sequence shown here is derived from an EMBL/GenBank/DDBJ whole genome shotgun (WGS) entry which is preliminary data.</text>
</comment>
<name>A0A0F5MP15_9RICK</name>
<sequence>MKFAVFTSYNSTEYRNSSKTSSGEKQVYLDEKNKKWMIDCSSKLDQSDFVTGVFYRLILGQYAPNEQLVVKQEGKLCLGSEFIENFDSIKKFCINRFDFFNDKCVQKTFYNAKNANLVTASMILLGEQDANHGNLGIVQKNNEYFIAKIDHDHSKYSIISLKPQNLNAASSKNVLDFIADPKALSASLNYIYLMNDQDFIAAFDKRSQEYHSFTGNPIDRSYLNSLIARKALLKDYADSLLNSNNTSLKEVNLDEQFFLSIPDQNKLKDYLFIDIFKTKSTIAYEIWDNNRDKHLAKYIDELQEIQKITKWPASQNKIYETIIVKAALYISSYEDAKQIIDIITNTDIENTFFKDKSYVESCNKIYSYYFQNSDEKIAEYFNYHVHKFSYNFYITEFTPSYLIDLASNKSYVAEKISQKFNNNLNIVLSEGNGDIYKILMVR</sequence>
<gene>
    <name evidence="1" type="ORF">SZ25_00335</name>
</gene>
<dbReference type="AlphaFoldDB" id="A0A0F5MP15"/>
<dbReference type="EMBL" id="JYHA01000052">
    <property type="protein sequence ID" value="KKB96573.1"/>
    <property type="molecule type" value="Genomic_DNA"/>
</dbReference>
<proteinExistence type="predicted"/>
<protein>
    <submittedName>
        <fullName evidence="1">Uncharacterized protein</fullName>
    </submittedName>
</protein>
<accession>A0A0F5MP15</accession>
<dbReference type="Proteomes" id="UP000033358">
    <property type="component" value="Unassembled WGS sequence"/>
</dbReference>
<keyword evidence="2" id="KW-1185">Reference proteome</keyword>
<organism evidence="1 2">
    <name type="scientific">Candidatus Arcanibacter lacustris</name>
    <dbReference type="NCBI Taxonomy" id="1607817"/>
    <lineage>
        <taxon>Bacteria</taxon>
        <taxon>Pseudomonadati</taxon>
        <taxon>Pseudomonadota</taxon>
        <taxon>Alphaproteobacteria</taxon>
        <taxon>Rickettsiales</taxon>
        <taxon>Candidatus Arcanibacter</taxon>
    </lineage>
</organism>
<evidence type="ECO:0000313" key="2">
    <source>
        <dbReference type="Proteomes" id="UP000033358"/>
    </source>
</evidence>
<evidence type="ECO:0000313" key="1">
    <source>
        <dbReference type="EMBL" id="KKB96573.1"/>
    </source>
</evidence>
<reference evidence="1 2" key="1">
    <citation type="submission" date="2015-02" db="EMBL/GenBank/DDBJ databases">
        <title>Single cell genomics of a rare environmental alphaproteobacterium provides unique insights into Rickettsiaceae evolution.</title>
        <authorList>
            <person name="Martijn J."/>
            <person name="Schulz F."/>
            <person name="Zaremba-Niedzwiedzka K."/>
            <person name="Viklund J."/>
            <person name="Stepanauskas R."/>
            <person name="Andersson S.G.E."/>
            <person name="Horn M."/>
            <person name="Guy L."/>
            <person name="Ettema T.J.G."/>
        </authorList>
    </citation>
    <scope>NUCLEOTIDE SEQUENCE [LARGE SCALE GENOMIC DNA]</scope>
    <source>
        <strain evidence="1 2">SCGC AAA041-L04</strain>
    </source>
</reference>